<dbReference type="InterPro" id="IPR029499">
    <property type="entry name" value="PduO-typ"/>
</dbReference>
<feature type="domain" description="Cobalamin adenosyltransferase-like" evidence="6">
    <location>
        <begin position="6"/>
        <end position="166"/>
    </location>
</feature>
<proteinExistence type="inferred from homology"/>
<dbReference type="EMBL" id="QMNG01000004">
    <property type="protein sequence ID" value="RLC37446.1"/>
    <property type="molecule type" value="Genomic_DNA"/>
</dbReference>
<comment type="catalytic activity">
    <reaction evidence="4">
        <text>2 cob(II)yrinate a,c diamide + reduced [electron-transfer flavoprotein] + 2 ATP = 2 adenosylcob(III)yrinate a,c-diamide + 2 triphosphate + oxidized [electron-transfer flavoprotein] + 3 H(+)</text>
        <dbReference type="Rhea" id="RHEA:11528"/>
        <dbReference type="Rhea" id="RHEA-COMP:10685"/>
        <dbReference type="Rhea" id="RHEA-COMP:10686"/>
        <dbReference type="ChEBI" id="CHEBI:15378"/>
        <dbReference type="ChEBI" id="CHEBI:18036"/>
        <dbReference type="ChEBI" id="CHEBI:30616"/>
        <dbReference type="ChEBI" id="CHEBI:57692"/>
        <dbReference type="ChEBI" id="CHEBI:58307"/>
        <dbReference type="ChEBI" id="CHEBI:58503"/>
        <dbReference type="ChEBI" id="CHEBI:58537"/>
        <dbReference type="EC" id="2.5.1.17"/>
    </reaction>
</comment>
<accession>A0A420ZD03</accession>
<sequence>MKREKIYTRKGDLGTTSLGTGERVNKTDLRTSAYGTVDELNSTLGAARAFSTNADTRKLLLKIQNKIMNMMSMLAAKEQILTPTISEMDIVGMEKSIDYFNQFLPPISNFIIPGNNKPGAMLDIARTTCRRAEREVLRLSETEIVDPIIHKFLNRLSDLLFVLERIEYLINKIPENFWKK</sequence>
<evidence type="ECO:0000313" key="7">
    <source>
        <dbReference type="EMBL" id="RLC37446.1"/>
    </source>
</evidence>
<dbReference type="NCBIfam" id="TIGR00636">
    <property type="entry name" value="PduO_Nterm"/>
    <property type="match status" value="1"/>
</dbReference>
<evidence type="ECO:0000256" key="3">
    <source>
        <dbReference type="ARBA" id="ARBA00022840"/>
    </source>
</evidence>
<comment type="similarity">
    <text evidence="4">Belongs to the Cob(I)alamin adenosyltransferase family.</text>
</comment>
<evidence type="ECO:0000313" key="8">
    <source>
        <dbReference type="Proteomes" id="UP000281261"/>
    </source>
</evidence>
<keyword evidence="4" id="KW-0169">Cobalamin biosynthesis</keyword>
<evidence type="ECO:0000256" key="1">
    <source>
        <dbReference type="ARBA" id="ARBA00022679"/>
    </source>
</evidence>
<dbReference type="InterPro" id="IPR036451">
    <property type="entry name" value="CblAdoTrfase-like_sf"/>
</dbReference>
<dbReference type="Pfam" id="PF01923">
    <property type="entry name" value="Cob_adeno_trans"/>
    <property type="match status" value="1"/>
</dbReference>
<organism evidence="7 8">
    <name type="scientific">candidate division Kazan bacterium</name>
    <dbReference type="NCBI Taxonomy" id="2202143"/>
    <lineage>
        <taxon>Bacteria</taxon>
        <taxon>Bacteria division Kazan-3B-28</taxon>
    </lineage>
</organism>
<feature type="region of interest" description="Disordered" evidence="5">
    <location>
        <begin position="1"/>
        <end position="20"/>
    </location>
</feature>
<dbReference type="SUPFAM" id="SSF89028">
    <property type="entry name" value="Cobalamin adenosyltransferase-like"/>
    <property type="match status" value="1"/>
</dbReference>
<keyword evidence="1 4" id="KW-0808">Transferase</keyword>
<reference evidence="7 8" key="1">
    <citation type="submission" date="2018-06" db="EMBL/GenBank/DDBJ databases">
        <title>Extensive metabolic versatility and redundancy in microbially diverse, dynamic hydrothermal sediments.</title>
        <authorList>
            <person name="Dombrowski N."/>
            <person name="Teske A."/>
            <person name="Baker B.J."/>
        </authorList>
    </citation>
    <scope>NUCLEOTIDE SEQUENCE [LARGE SCALE GENOMIC DNA]</scope>
    <source>
        <strain evidence="7">B79_G16</strain>
    </source>
</reference>
<dbReference type="GO" id="GO:0008817">
    <property type="term" value="F:corrinoid adenosyltransferase activity"/>
    <property type="evidence" value="ECO:0007669"/>
    <property type="project" value="UniProtKB-UniRule"/>
</dbReference>
<evidence type="ECO:0000259" key="6">
    <source>
        <dbReference type="Pfam" id="PF01923"/>
    </source>
</evidence>
<dbReference type="PANTHER" id="PTHR12213">
    <property type="entry name" value="CORRINOID ADENOSYLTRANSFERASE"/>
    <property type="match status" value="1"/>
</dbReference>
<name>A0A420ZD03_UNCK3</name>
<dbReference type="UniPathway" id="UPA00148">
    <property type="reaction ID" value="UER00233"/>
</dbReference>
<dbReference type="EC" id="2.5.1.17" evidence="4"/>
<dbReference type="Proteomes" id="UP000281261">
    <property type="component" value="Unassembled WGS sequence"/>
</dbReference>
<comment type="caution">
    <text evidence="7">The sequence shown here is derived from an EMBL/GenBank/DDBJ whole genome shotgun (WGS) entry which is preliminary data.</text>
</comment>
<dbReference type="PANTHER" id="PTHR12213:SF0">
    <property type="entry name" value="CORRINOID ADENOSYLTRANSFERASE MMAB"/>
    <property type="match status" value="1"/>
</dbReference>
<evidence type="ECO:0000256" key="4">
    <source>
        <dbReference type="RuleBase" id="RU366026"/>
    </source>
</evidence>
<dbReference type="GO" id="GO:0009236">
    <property type="term" value="P:cobalamin biosynthetic process"/>
    <property type="evidence" value="ECO:0007669"/>
    <property type="project" value="UniProtKB-UniRule"/>
</dbReference>
<feature type="compositionally biased region" description="Basic and acidic residues" evidence="5">
    <location>
        <begin position="1"/>
        <end position="12"/>
    </location>
</feature>
<evidence type="ECO:0000256" key="5">
    <source>
        <dbReference type="SAM" id="MobiDB-lite"/>
    </source>
</evidence>
<keyword evidence="2 4" id="KW-0547">Nucleotide-binding</keyword>
<dbReference type="Gene3D" id="1.20.1200.10">
    <property type="entry name" value="Cobalamin adenosyltransferase-like"/>
    <property type="match status" value="1"/>
</dbReference>
<gene>
    <name evidence="7" type="ORF">DRH29_01820</name>
</gene>
<keyword evidence="3 4" id="KW-0067">ATP-binding</keyword>
<dbReference type="InterPro" id="IPR016030">
    <property type="entry name" value="CblAdoTrfase-like"/>
</dbReference>
<dbReference type="GO" id="GO:0005524">
    <property type="term" value="F:ATP binding"/>
    <property type="evidence" value="ECO:0007669"/>
    <property type="project" value="UniProtKB-UniRule"/>
</dbReference>
<protein>
    <recommendedName>
        <fullName evidence="4">Corrinoid adenosyltransferase</fullName>
        <ecNumber evidence="4">2.5.1.17</ecNumber>
    </recommendedName>
    <alternativeName>
        <fullName evidence="4">Cob(II)alamin adenosyltransferase</fullName>
    </alternativeName>
    <alternativeName>
        <fullName evidence="4">Cob(II)yrinic acid a,c-diamide adenosyltransferase</fullName>
    </alternativeName>
    <alternativeName>
        <fullName evidence="4">Cobinamide/cobalamin adenosyltransferase</fullName>
    </alternativeName>
</protein>
<dbReference type="AlphaFoldDB" id="A0A420ZD03"/>
<evidence type="ECO:0000256" key="2">
    <source>
        <dbReference type="ARBA" id="ARBA00022741"/>
    </source>
</evidence>
<comment type="pathway">
    <text evidence="4">Cofactor biosynthesis; adenosylcobalamin biosynthesis; adenosylcobalamin from cob(II)yrinate a,c-diamide: step 2/7.</text>
</comment>
<comment type="catalytic activity">
    <reaction evidence="4">
        <text>2 cob(II)alamin + reduced [electron-transfer flavoprotein] + 2 ATP = 2 adenosylcob(III)alamin + 2 triphosphate + oxidized [electron-transfer flavoprotein] + 3 H(+)</text>
        <dbReference type="Rhea" id="RHEA:28671"/>
        <dbReference type="Rhea" id="RHEA-COMP:10685"/>
        <dbReference type="Rhea" id="RHEA-COMP:10686"/>
        <dbReference type="ChEBI" id="CHEBI:15378"/>
        <dbReference type="ChEBI" id="CHEBI:16304"/>
        <dbReference type="ChEBI" id="CHEBI:18036"/>
        <dbReference type="ChEBI" id="CHEBI:18408"/>
        <dbReference type="ChEBI" id="CHEBI:30616"/>
        <dbReference type="ChEBI" id="CHEBI:57692"/>
        <dbReference type="ChEBI" id="CHEBI:58307"/>
        <dbReference type="EC" id="2.5.1.17"/>
    </reaction>
</comment>